<dbReference type="GeneID" id="19177687"/>
<sequence>MDSNVIVLLLRRVSFYSFGFFNWCLFLGLFIKNGTFFKKDTEQDELQFAIERDRFWNLAKAPLPGFKHYFHNLRNDLKLHYISNRATPSRDNLVIFIHGFPDSSMMWRHLMQEPAMPVRDATLVCVDLPGYGGSDSFKKYDTEVLEALTEFVVAMRDKYIPPEASEDTNTFIVGHDWGCVLGFRLAAEASSLADRFILTNAPHVELAFANKDRILNSASKIFKQFKHAPKQNFGCLSKAFHALKPLMLQTMLMGYIFAFHLPAALVKYLGTAGNYSFVRGANRSAYGKGPKEYHAQECMASSFGPGPEECKTSTSAVIGTNGNGVNGEKHGETYGSSVLERAKSPGEAFWNMTGYYRDGAGWRPWTKSLETITDLYALETSASESSSPGRRRSSVSNSLFVNQYKGSLHAPTCVLWGEKDQACSRPICLDGIGDYLAKDSEVTLLPRSGHWTPVQSNARPALATVIGLFAERAAKPFAMVTAEVQKVYDGAVLVAKK</sequence>
<evidence type="ECO:0000313" key="4">
    <source>
        <dbReference type="Proteomes" id="UP000019473"/>
    </source>
</evidence>
<reference evidence="3 4" key="1">
    <citation type="submission" date="2013-03" db="EMBL/GenBank/DDBJ databases">
        <title>The Genome Sequence of Cladophialophora yegresii CBS 114405.</title>
        <authorList>
            <consortium name="The Broad Institute Genomics Platform"/>
            <person name="Cuomo C."/>
            <person name="de Hoog S."/>
            <person name="Gorbushina A."/>
            <person name="Walker B."/>
            <person name="Young S.K."/>
            <person name="Zeng Q."/>
            <person name="Gargeya S."/>
            <person name="Fitzgerald M."/>
            <person name="Haas B."/>
            <person name="Abouelleil A."/>
            <person name="Allen A.W."/>
            <person name="Alvarado L."/>
            <person name="Arachchi H.M."/>
            <person name="Berlin A.M."/>
            <person name="Chapman S.B."/>
            <person name="Gainer-Dewar J."/>
            <person name="Goldberg J."/>
            <person name="Griggs A."/>
            <person name="Gujja S."/>
            <person name="Hansen M."/>
            <person name="Howarth C."/>
            <person name="Imamovic A."/>
            <person name="Ireland A."/>
            <person name="Larimer J."/>
            <person name="McCowan C."/>
            <person name="Murphy C."/>
            <person name="Pearson M."/>
            <person name="Poon T.W."/>
            <person name="Priest M."/>
            <person name="Roberts A."/>
            <person name="Saif S."/>
            <person name="Shea T."/>
            <person name="Sisk P."/>
            <person name="Sykes S."/>
            <person name="Wortman J."/>
            <person name="Nusbaum C."/>
            <person name="Birren B."/>
        </authorList>
    </citation>
    <scope>NUCLEOTIDE SEQUENCE [LARGE SCALE GENOMIC DNA]</scope>
    <source>
        <strain evidence="3 4">CBS 114405</strain>
    </source>
</reference>
<protein>
    <recommendedName>
        <fullName evidence="2">AB hydrolase-1 domain-containing protein</fullName>
    </recommendedName>
</protein>
<dbReference type="InterPro" id="IPR000073">
    <property type="entry name" value="AB_hydrolase_1"/>
</dbReference>
<proteinExistence type="predicted"/>
<dbReference type="InterPro" id="IPR029058">
    <property type="entry name" value="AB_hydrolase_fold"/>
</dbReference>
<dbReference type="PANTHER" id="PTHR43689:SF8">
    <property type="entry name" value="ALPHA_BETA-HYDROLASES SUPERFAMILY PROTEIN"/>
    <property type="match status" value="1"/>
</dbReference>
<evidence type="ECO:0000256" key="1">
    <source>
        <dbReference type="SAM" id="Phobius"/>
    </source>
</evidence>
<accession>W9W3W5</accession>
<dbReference type="AlphaFoldDB" id="W9W3W5"/>
<dbReference type="PRINTS" id="PR00412">
    <property type="entry name" value="EPOXHYDRLASE"/>
</dbReference>
<dbReference type="Gene3D" id="3.40.50.1820">
    <property type="entry name" value="alpha/beta hydrolase"/>
    <property type="match status" value="1"/>
</dbReference>
<dbReference type="Proteomes" id="UP000019473">
    <property type="component" value="Unassembled WGS sequence"/>
</dbReference>
<feature type="transmembrane region" description="Helical" evidence="1">
    <location>
        <begin position="13"/>
        <end position="31"/>
    </location>
</feature>
<dbReference type="OrthoDB" id="6431331at2759"/>
<dbReference type="VEuPathDB" id="FungiDB:A1O7_03086"/>
<dbReference type="HOGENOM" id="CLU_046024_0_0_1"/>
<organism evidence="3 4">
    <name type="scientific">Cladophialophora yegresii CBS 114405</name>
    <dbReference type="NCBI Taxonomy" id="1182544"/>
    <lineage>
        <taxon>Eukaryota</taxon>
        <taxon>Fungi</taxon>
        <taxon>Dikarya</taxon>
        <taxon>Ascomycota</taxon>
        <taxon>Pezizomycotina</taxon>
        <taxon>Eurotiomycetes</taxon>
        <taxon>Chaetothyriomycetidae</taxon>
        <taxon>Chaetothyriales</taxon>
        <taxon>Herpotrichiellaceae</taxon>
        <taxon>Cladophialophora</taxon>
    </lineage>
</organism>
<dbReference type="SUPFAM" id="SSF53474">
    <property type="entry name" value="alpha/beta-Hydrolases"/>
    <property type="match status" value="1"/>
</dbReference>
<evidence type="ECO:0000259" key="2">
    <source>
        <dbReference type="Pfam" id="PF00561"/>
    </source>
</evidence>
<feature type="domain" description="AB hydrolase-1" evidence="2">
    <location>
        <begin position="93"/>
        <end position="211"/>
    </location>
</feature>
<keyword evidence="1" id="KW-0812">Transmembrane</keyword>
<keyword evidence="1" id="KW-0472">Membrane</keyword>
<dbReference type="eggNOG" id="KOG4178">
    <property type="taxonomic scope" value="Eukaryota"/>
</dbReference>
<name>W9W3W5_9EURO</name>
<keyword evidence="1" id="KW-1133">Transmembrane helix</keyword>
<dbReference type="GO" id="GO:0003824">
    <property type="term" value="F:catalytic activity"/>
    <property type="evidence" value="ECO:0007669"/>
    <property type="project" value="InterPro"/>
</dbReference>
<dbReference type="RefSeq" id="XP_007755302.1">
    <property type="nucleotide sequence ID" value="XM_007757112.1"/>
</dbReference>
<dbReference type="PANTHER" id="PTHR43689">
    <property type="entry name" value="HYDROLASE"/>
    <property type="match status" value="1"/>
</dbReference>
<gene>
    <name evidence="3" type="ORF">A1O7_03086</name>
</gene>
<evidence type="ECO:0000313" key="3">
    <source>
        <dbReference type="EMBL" id="EXJ62648.1"/>
    </source>
</evidence>
<dbReference type="InterPro" id="IPR000639">
    <property type="entry name" value="Epox_hydrolase-like"/>
</dbReference>
<dbReference type="EMBL" id="AMGW01000002">
    <property type="protein sequence ID" value="EXJ62648.1"/>
    <property type="molecule type" value="Genomic_DNA"/>
</dbReference>
<keyword evidence="4" id="KW-1185">Reference proteome</keyword>
<dbReference type="STRING" id="1182544.W9W3W5"/>
<dbReference type="Pfam" id="PF00561">
    <property type="entry name" value="Abhydrolase_1"/>
    <property type="match status" value="1"/>
</dbReference>
<comment type="caution">
    <text evidence="3">The sequence shown here is derived from an EMBL/GenBank/DDBJ whole genome shotgun (WGS) entry which is preliminary data.</text>
</comment>